<evidence type="ECO:0000313" key="6">
    <source>
        <dbReference type="EMBL" id="SNX33592.1"/>
    </source>
</evidence>
<dbReference type="EMBL" id="HAHL01000362">
    <property type="protein sequence ID" value="SNX35680.1"/>
    <property type="molecule type" value="Transcribed_RNA"/>
</dbReference>
<evidence type="ECO:0000259" key="4">
    <source>
        <dbReference type="PROSITE" id="PS50278"/>
    </source>
</evidence>
<dbReference type="PANTHER" id="PTHR21719:SF1">
    <property type="entry name" value="FI06402P-RELATED"/>
    <property type="match status" value="1"/>
</dbReference>
<dbReference type="GO" id="GO:0008083">
    <property type="term" value="F:growth factor activity"/>
    <property type="evidence" value="ECO:0007669"/>
    <property type="project" value="UniProtKB-KW"/>
</dbReference>
<proteinExistence type="inferred from homology"/>
<dbReference type="AlphaFoldDB" id="A0A4Q8K2W0"/>
<sequence length="372" mass="42406">MARTACLFSWLLVAGVWTSVRCQGHGLVVANASSVRQQRLQELLNTLGTYSMNDSDLQSFTLAKSRPETTSPKPSMPDQQTQTGRNDLPSSKRKSHEEFYKIFYSTPEGVKYLKKQYGPTGLQEARAAFGVTQELEDLRLANEHFLRILTRARCRVPAPRIVRVKDYYPDPSREYLPRCTILHRCGEGSGCCDNDAFQCVASEMQEVALHFYTLTVGKQRVSSGMANSVDRLLFVNHTACHCQPINYLPRMQTPEVHHPLVGGQRGSSSHHSLSKCHECPVPFTQRIYSDGRCGCDCFDRQKPCLRIKRGREPLPDIERRCVEANYCHVPDCEHGVFETSTGYCPRRHDEGSRLSMHRQHLSTHRWSFIERD</sequence>
<dbReference type="InterPro" id="IPR029034">
    <property type="entry name" value="Cystine-knot_cytokine"/>
</dbReference>
<protein>
    <submittedName>
        <fullName evidence="6">U32-Liphistoxin-Lsp1a_1</fullName>
    </submittedName>
    <submittedName>
        <fullName evidence="5">U34-Liphistoxin-Lsp1a_1</fullName>
    </submittedName>
</protein>
<evidence type="ECO:0000313" key="5">
    <source>
        <dbReference type="EMBL" id="SNX32816.1"/>
    </source>
</evidence>
<feature type="region of interest" description="Disordered" evidence="2">
    <location>
        <begin position="65"/>
        <end position="94"/>
    </location>
</feature>
<dbReference type="EMBL" id="HAHL01000017">
    <property type="protein sequence ID" value="SNX32816.1"/>
    <property type="molecule type" value="Transcribed_RNA"/>
</dbReference>
<dbReference type="GO" id="GO:0035099">
    <property type="term" value="P:hemocyte migration"/>
    <property type="evidence" value="ECO:0007669"/>
    <property type="project" value="TreeGrafter"/>
</dbReference>
<dbReference type="Pfam" id="PF00341">
    <property type="entry name" value="PDGF"/>
    <property type="match status" value="1"/>
</dbReference>
<evidence type="ECO:0000256" key="2">
    <source>
        <dbReference type="SAM" id="MobiDB-lite"/>
    </source>
</evidence>
<name>A0A4Q8K2W0_9ARAC</name>
<evidence type="ECO:0000256" key="3">
    <source>
        <dbReference type="SAM" id="SignalP"/>
    </source>
</evidence>
<dbReference type="PANTHER" id="PTHR21719">
    <property type="entry name" value="FI06402P-RELATED"/>
    <property type="match status" value="1"/>
</dbReference>
<keyword evidence="1" id="KW-0339">Growth factor</keyword>
<dbReference type="SUPFAM" id="SSF57501">
    <property type="entry name" value="Cystine-knot cytokines"/>
    <property type="match status" value="1"/>
</dbReference>
<dbReference type="GO" id="GO:0016020">
    <property type="term" value="C:membrane"/>
    <property type="evidence" value="ECO:0007669"/>
    <property type="project" value="InterPro"/>
</dbReference>
<comment type="similarity">
    <text evidence="1">Belongs to the PDGF/VEGF growth factor family.</text>
</comment>
<keyword evidence="3" id="KW-0732">Signal</keyword>
<dbReference type="InterPro" id="IPR000072">
    <property type="entry name" value="PDGF/VEGF_dom"/>
</dbReference>
<feature type="domain" description="Platelet-derived growth factor (PDGF) family profile" evidence="4">
    <location>
        <begin position="136"/>
        <end position="247"/>
    </location>
</feature>
<organism evidence="5">
    <name type="scientific">Liphistius sp. SGP-2016</name>
    <dbReference type="NCBI Taxonomy" id="1905180"/>
    <lineage>
        <taxon>Eukaryota</taxon>
        <taxon>Metazoa</taxon>
        <taxon>Ecdysozoa</taxon>
        <taxon>Arthropoda</taxon>
        <taxon>Chelicerata</taxon>
        <taxon>Arachnida</taxon>
        <taxon>Araneae</taxon>
        <taxon>Mesothelae</taxon>
        <taxon>Liphistiidae</taxon>
        <taxon>Liphistius</taxon>
    </lineage>
</organism>
<dbReference type="EMBL" id="HAHK01000247">
    <property type="protein sequence ID" value="SNX34847.1"/>
    <property type="molecule type" value="Transcribed_RNA"/>
</dbReference>
<feature type="chain" id="PRO_5033831532" evidence="3">
    <location>
        <begin position="23"/>
        <end position="372"/>
    </location>
</feature>
<reference evidence="5" key="2">
    <citation type="submission" date="2019-05" db="EMBL/GenBank/DDBJ databases">
        <title>Unravelling the molecular evolution of spider venoms.</title>
        <authorList>
            <person name="Pineda S."/>
        </authorList>
    </citation>
    <scope>NUCLEOTIDE SEQUENCE</scope>
</reference>
<dbReference type="Gene3D" id="2.10.90.10">
    <property type="entry name" value="Cystine-knot cytokines"/>
    <property type="match status" value="1"/>
</dbReference>
<dbReference type="EMBL" id="HAHK01000100">
    <property type="protein sequence ID" value="SNX33592.1"/>
    <property type="molecule type" value="Transcribed_RNA"/>
</dbReference>
<dbReference type="PROSITE" id="PS50278">
    <property type="entry name" value="PDGF_2"/>
    <property type="match status" value="1"/>
</dbReference>
<dbReference type="SMART" id="SM00141">
    <property type="entry name" value="PDGF"/>
    <property type="match status" value="1"/>
</dbReference>
<feature type="signal peptide" evidence="3">
    <location>
        <begin position="1"/>
        <end position="22"/>
    </location>
</feature>
<reference evidence="5" key="1">
    <citation type="submission" date="2017-05" db="EMBL/GenBank/DDBJ databases">
        <authorList>
            <person name="QRISCLOUD D."/>
        </authorList>
    </citation>
    <scope>NUCLEOTIDE SEQUENCE</scope>
</reference>
<feature type="compositionally biased region" description="Polar residues" evidence="2">
    <location>
        <begin position="65"/>
        <end position="89"/>
    </location>
</feature>
<accession>A0A4Q8K2W0</accession>
<evidence type="ECO:0000256" key="1">
    <source>
        <dbReference type="RuleBase" id="RU003818"/>
    </source>
</evidence>